<gene>
    <name evidence="1" type="ORF">HPB47_012722</name>
</gene>
<sequence>MELSESCTTPLSATASATRSEAEESRVYHNLDAGNFSERAAGKAKYADLSKATVQDVSKRWLWSFVNRDVRYLTDEELEELLKNSDADLSDVEEEYTVPQGVRVEEHEQQEEFETPRRRLLTNYEYFQKYFPEDFWVECALQTNLYSIQKRNHCSLKTAPAEVKKLAGIHMLMGVMHVSQVHLYWSRACSIPLVSESMTRNRLYELRSHLHFVYSAVPTDEQKQDKLFLVRPILSAFSSACLALPRTRKLAVDEQMILFSGRCAMRQYLPSKPNPLGLKNFVLAAPDGLVLDYVIYTGKNTVPEEDIKTYGLGGAVVKRLVEPLDAKEIPTLLFTDR</sequence>
<organism evidence="1 2">
    <name type="scientific">Ixodes persulcatus</name>
    <name type="common">Taiga tick</name>
    <dbReference type="NCBI Taxonomy" id="34615"/>
    <lineage>
        <taxon>Eukaryota</taxon>
        <taxon>Metazoa</taxon>
        <taxon>Ecdysozoa</taxon>
        <taxon>Arthropoda</taxon>
        <taxon>Chelicerata</taxon>
        <taxon>Arachnida</taxon>
        <taxon>Acari</taxon>
        <taxon>Parasitiformes</taxon>
        <taxon>Ixodida</taxon>
        <taxon>Ixodoidea</taxon>
        <taxon>Ixodidae</taxon>
        <taxon>Ixodinae</taxon>
        <taxon>Ixodes</taxon>
    </lineage>
</organism>
<protein>
    <submittedName>
        <fullName evidence="1">Uncharacterized protein</fullName>
    </submittedName>
</protein>
<dbReference type="Proteomes" id="UP000805193">
    <property type="component" value="Unassembled WGS sequence"/>
</dbReference>
<evidence type="ECO:0000313" key="2">
    <source>
        <dbReference type="Proteomes" id="UP000805193"/>
    </source>
</evidence>
<name>A0AC60NSQ9_IXOPE</name>
<dbReference type="EMBL" id="JABSTQ010011549">
    <property type="protein sequence ID" value="KAG0410160.1"/>
    <property type="molecule type" value="Genomic_DNA"/>
</dbReference>
<reference evidence="1 2" key="1">
    <citation type="journal article" date="2020" name="Cell">
        <title>Large-Scale Comparative Analyses of Tick Genomes Elucidate Their Genetic Diversity and Vector Capacities.</title>
        <authorList>
            <consortium name="Tick Genome and Microbiome Consortium (TIGMIC)"/>
            <person name="Jia N."/>
            <person name="Wang J."/>
            <person name="Shi W."/>
            <person name="Du L."/>
            <person name="Sun Y."/>
            <person name="Zhan W."/>
            <person name="Jiang J.F."/>
            <person name="Wang Q."/>
            <person name="Zhang B."/>
            <person name="Ji P."/>
            <person name="Bell-Sakyi L."/>
            <person name="Cui X.M."/>
            <person name="Yuan T.T."/>
            <person name="Jiang B.G."/>
            <person name="Yang W.F."/>
            <person name="Lam T.T."/>
            <person name="Chang Q.C."/>
            <person name="Ding S.J."/>
            <person name="Wang X.J."/>
            <person name="Zhu J.G."/>
            <person name="Ruan X.D."/>
            <person name="Zhao L."/>
            <person name="Wei J.T."/>
            <person name="Ye R.Z."/>
            <person name="Que T.C."/>
            <person name="Du C.H."/>
            <person name="Zhou Y.H."/>
            <person name="Cheng J.X."/>
            <person name="Dai P.F."/>
            <person name="Guo W.B."/>
            <person name="Han X.H."/>
            <person name="Huang E.J."/>
            <person name="Li L.F."/>
            <person name="Wei W."/>
            <person name="Gao Y.C."/>
            <person name="Liu J.Z."/>
            <person name="Shao H.Z."/>
            <person name="Wang X."/>
            <person name="Wang C.C."/>
            <person name="Yang T.C."/>
            <person name="Huo Q.B."/>
            <person name="Li W."/>
            <person name="Chen H.Y."/>
            <person name="Chen S.E."/>
            <person name="Zhou L.G."/>
            <person name="Ni X.B."/>
            <person name="Tian J.H."/>
            <person name="Sheng Y."/>
            <person name="Liu T."/>
            <person name="Pan Y.S."/>
            <person name="Xia L.Y."/>
            <person name="Li J."/>
            <person name="Zhao F."/>
            <person name="Cao W.C."/>
        </authorList>
    </citation>
    <scope>NUCLEOTIDE SEQUENCE [LARGE SCALE GENOMIC DNA]</scope>
    <source>
        <strain evidence="1">Iper-2018</strain>
    </source>
</reference>
<comment type="caution">
    <text evidence="1">The sequence shown here is derived from an EMBL/GenBank/DDBJ whole genome shotgun (WGS) entry which is preliminary data.</text>
</comment>
<evidence type="ECO:0000313" key="1">
    <source>
        <dbReference type="EMBL" id="KAG0410160.1"/>
    </source>
</evidence>
<accession>A0AC60NSQ9</accession>
<proteinExistence type="predicted"/>
<keyword evidence="2" id="KW-1185">Reference proteome</keyword>